<accession>A0A381QER0</accession>
<dbReference type="SUPFAM" id="SSF48452">
    <property type="entry name" value="TPR-like"/>
    <property type="match status" value="1"/>
</dbReference>
<dbReference type="InterPro" id="IPR019734">
    <property type="entry name" value="TPR_rpt"/>
</dbReference>
<dbReference type="Pfam" id="PF13181">
    <property type="entry name" value="TPR_8"/>
    <property type="match status" value="1"/>
</dbReference>
<dbReference type="Gene3D" id="1.25.40.10">
    <property type="entry name" value="Tetratricopeptide repeat domain"/>
    <property type="match status" value="2"/>
</dbReference>
<dbReference type="EMBL" id="UINC01001314">
    <property type="protein sequence ID" value="SUZ77364.1"/>
    <property type="molecule type" value="Genomic_DNA"/>
</dbReference>
<dbReference type="AlphaFoldDB" id="A0A381QER0"/>
<proteinExistence type="predicted"/>
<dbReference type="InterPro" id="IPR011990">
    <property type="entry name" value="TPR-like_helical_dom_sf"/>
</dbReference>
<evidence type="ECO:0000313" key="3">
    <source>
        <dbReference type="EMBL" id="SUZ77364.1"/>
    </source>
</evidence>
<gene>
    <name evidence="3" type="ORF">METZ01_LOCUS30218</name>
</gene>
<name>A0A381QER0_9ZZZZ</name>
<dbReference type="PANTHER" id="PTHR45586:SF1">
    <property type="entry name" value="LIPOPOLYSACCHARIDE ASSEMBLY PROTEIN B"/>
    <property type="match status" value="1"/>
</dbReference>
<keyword evidence="1" id="KW-0677">Repeat</keyword>
<evidence type="ECO:0000256" key="1">
    <source>
        <dbReference type="ARBA" id="ARBA00022737"/>
    </source>
</evidence>
<dbReference type="PANTHER" id="PTHR45586">
    <property type="entry name" value="TPR REPEAT-CONTAINING PROTEIN PA4667"/>
    <property type="match status" value="1"/>
</dbReference>
<sequence>MKYNLKILSIFILVIFSMMCIPPPDASESDNNEKEQAYWDSVRAVMCPRKMSSAAEYYKNRDWESTVRIYGDIIKYRCDQDDPEEVYQYYAIAFEYLGRFDSSEYVLLKGLQLLPDNINLRKRLAYSYKKQGKLEQQIMEYSRLSDLIPDDISVKAELAKLYGEQGLYDDQIDILRQILDLDPNNENAQGDIARVYELTGRDPLQIYGERFRNNPDNVSYGLDFAERLLNADRPEDAIDVLQQVILQDKTSKVAYRKLGLAYDRADLYDNASNAYEELHALDPRDFKVAIQVSDVNIAAGNYGKAMRWAEKAITSSKSGEAYGQRGNVYYKSFQECRSTDISIDDRIIASLAYQSFKLAEENDYRRFHNSLLWLEENEVLFGRSQWFMLDANKKKQGYIKPDTECYKWVEKKLEKDTSW</sequence>
<evidence type="ECO:0000256" key="2">
    <source>
        <dbReference type="ARBA" id="ARBA00022803"/>
    </source>
</evidence>
<reference evidence="3" key="1">
    <citation type="submission" date="2018-05" db="EMBL/GenBank/DDBJ databases">
        <authorList>
            <person name="Lanie J.A."/>
            <person name="Ng W.-L."/>
            <person name="Kazmierczak K.M."/>
            <person name="Andrzejewski T.M."/>
            <person name="Davidsen T.M."/>
            <person name="Wayne K.J."/>
            <person name="Tettelin H."/>
            <person name="Glass J.I."/>
            <person name="Rusch D."/>
            <person name="Podicherti R."/>
            <person name="Tsui H.-C.T."/>
            <person name="Winkler M.E."/>
        </authorList>
    </citation>
    <scope>NUCLEOTIDE SEQUENCE</scope>
</reference>
<dbReference type="InterPro" id="IPR051012">
    <property type="entry name" value="CellSynth/LPSAsmb/PSIAsmb"/>
</dbReference>
<organism evidence="3">
    <name type="scientific">marine metagenome</name>
    <dbReference type="NCBI Taxonomy" id="408172"/>
    <lineage>
        <taxon>unclassified sequences</taxon>
        <taxon>metagenomes</taxon>
        <taxon>ecological metagenomes</taxon>
    </lineage>
</organism>
<protein>
    <submittedName>
        <fullName evidence="3">Uncharacterized protein</fullName>
    </submittedName>
</protein>
<dbReference type="SMART" id="SM00028">
    <property type="entry name" value="TPR"/>
    <property type="match status" value="4"/>
</dbReference>
<keyword evidence="2" id="KW-0802">TPR repeat</keyword>
<dbReference type="PROSITE" id="PS50005">
    <property type="entry name" value="TPR"/>
    <property type="match status" value="2"/>
</dbReference>